<organism evidence="2 3">
    <name type="scientific">Culex pipiens pipiens</name>
    <name type="common">Northern house mosquito</name>
    <dbReference type="NCBI Taxonomy" id="38569"/>
    <lineage>
        <taxon>Eukaryota</taxon>
        <taxon>Metazoa</taxon>
        <taxon>Ecdysozoa</taxon>
        <taxon>Arthropoda</taxon>
        <taxon>Hexapoda</taxon>
        <taxon>Insecta</taxon>
        <taxon>Pterygota</taxon>
        <taxon>Neoptera</taxon>
        <taxon>Endopterygota</taxon>
        <taxon>Diptera</taxon>
        <taxon>Nematocera</taxon>
        <taxon>Culicoidea</taxon>
        <taxon>Culicidae</taxon>
        <taxon>Culicinae</taxon>
        <taxon>Culicini</taxon>
        <taxon>Culex</taxon>
        <taxon>Culex</taxon>
    </lineage>
</organism>
<evidence type="ECO:0000313" key="2">
    <source>
        <dbReference type="EMBL" id="KAL1375984.1"/>
    </source>
</evidence>
<gene>
    <name evidence="2" type="ORF">pipiens_004540</name>
</gene>
<sequence>MSHENGAASTQIPGQQTLLEDSFENSSSTEASINTTSTVPSDDSDAENYFGNGYPDEADPQIRDLLNLSDKSYCGRNHNESDNEFCEYSPLSHPLNAAPIANSLSSTFAEYINPKSKEGAPN</sequence>
<keyword evidence="3" id="KW-1185">Reference proteome</keyword>
<evidence type="ECO:0000313" key="3">
    <source>
        <dbReference type="Proteomes" id="UP001562425"/>
    </source>
</evidence>
<proteinExistence type="predicted"/>
<dbReference type="EMBL" id="JBEHCU010012025">
    <property type="protein sequence ID" value="KAL1375984.1"/>
    <property type="molecule type" value="Genomic_DNA"/>
</dbReference>
<feature type="compositionally biased region" description="Polar residues" evidence="1">
    <location>
        <begin position="7"/>
        <end position="41"/>
    </location>
</feature>
<reference evidence="2 3" key="1">
    <citation type="submission" date="2024-05" db="EMBL/GenBank/DDBJ databases">
        <title>Culex pipiens pipiens assembly and annotation.</title>
        <authorList>
            <person name="Alout H."/>
            <person name="Durand T."/>
        </authorList>
    </citation>
    <scope>NUCLEOTIDE SEQUENCE [LARGE SCALE GENOMIC DNA]</scope>
    <source>
        <strain evidence="2">HA-2024</strain>
        <tissue evidence="2">Whole body</tissue>
    </source>
</reference>
<comment type="caution">
    <text evidence="2">The sequence shown here is derived from an EMBL/GenBank/DDBJ whole genome shotgun (WGS) entry which is preliminary data.</text>
</comment>
<name>A0ABD1CJ32_CULPP</name>
<feature type="region of interest" description="Disordered" evidence="1">
    <location>
        <begin position="1"/>
        <end position="60"/>
    </location>
</feature>
<dbReference type="AlphaFoldDB" id="A0ABD1CJ32"/>
<protein>
    <submittedName>
        <fullName evidence="2">Uncharacterized protein</fullName>
    </submittedName>
</protein>
<dbReference type="Proteomes" id="UP001562425">
    <property type="component" value="Unassembled WGS sequence"/>
</dbReference>
<accession>A0ABD1CJ32</accession>
<evidence type="ECO:0000256" key="1">
    <source>
        <dbReference type="SAM" id="MobiDB-lite"/>
    </source>
</evidence>